<evidence type="ECO:0000256" key="4">
    <source>
        <dbReference type="ARBA" id="ARBA00023136"/>
    </source>
</evidence>
<proteinExistence type="predicted"/>
<reference evidence="6" key="2">
    <citation type="submission" date="2020-09" db="EMBL/GenBank/DDBJ databases">
        <authorList>
            <person name="Sun Q."/>
            <person name="Zhou Y."/>
        </authorList>
    </citation>
    <scope>NUCLEOTIDE SEQUENCE</scope>
    <source>
        <strain evidence="6">CGMCC 4.7372</strain>
    </source>
</reference>
<name>A0A8H9HBG3_9ACTO</name>
<keyword evidence="4" id="KW-0472">Membrane</keyword>
<protein>
    <recommendedName>
        <fullName evidence="8">GPP34 family phosphoprotein</fullName>
    </recommendedName>
</protein>
<evidence type="ECO:0000256" key="1">
    <source>
        <dbReference type="ARBA" id="ARBA00004255"/>
    </source>
</evidence>
<keyword evidence="3" id="KW-0446">Lipid-binding</keyword>
<evidence type="ECO:0000313" key="7">
    <source>
        <dbReference type="Proteomes" id="UP000614239"/>
    </source>
</evidence>
<sequence>MGMLISEQLFPILSGSSEGSGDWALRSIYGLRGAVLADLLLAGRLDLTPGRDPMMRVIDDTPTNNPILDYVLSQLPTGEGIRISSVIGRGECSLEDIIAEHGAVGLPEPDDDGAPEDADPAPEPGAGIVDRLIAVLAGKRPATAADQVLLSILKGLGLGRAVLPSERTGLGWSGLYRRIKEITDTNAPGEPLRTMTDTLAALTIIVATVDDNR</sequence>
<feature type="compositionally biased region" description="Acidic residues" evidence="5">
    <location>
        <begin position="108"/>
        <end position="120"/>
    </location>
</feature>
<reference evidence="6" key="1">
    <citation type="journal article" date="2014" name="Int. J. Syst. Evol. Microbiol.">
        <title>Complete genome sequence of Corynebacterium casei LMG S-19264T (=DSM 44701T), isolated from a smear-ripened cheese.</title>
        <authorList>
            <consortium name="US DOE Joint Genome Institute (JGI-PGF)"/>
            <person name="Walter F."/>
            <person name="Albersmeier A."/>
            <person name="Kalinowski J."/>
            <person name="Ruckert C."/>
        </authorList>
    </citation>
    <scope>NUCLEOTIDE SEQUENCE</scope>
    <source>
        <strain evidence="6">CGMCC 4.7372</strain>
    </source>
</reference>
<comment type="subcellular location">
    <subcellularLocation>
        <location evidence="1">Golgi apparatus membrane</location>
        <topology evidence="1">Peripheral membrane protein</topology>
        <orientation evidence="1">Cytoplasmic side</orientation>
    </subcellularLocation>
</comment>
<dbReference type="Proteomes" id="UP000614239">
    <property type="component" value="Unassembled WGS sequence"/>
</dbReference>
<dbReference type="Pfam" id="PF05719">
    <property type="entry name" value="GPP34"/>
    <property type="match status" value="1"/>
</dbReference>
<dbReference type="InterPro" id="IPR038261">
    <property type="entry name" value="GPP34-like_sf"/>
</dbReference>
<evidence type="ECO:0008006" key="8">
    <source>
        <dbReference type="Google" id="ProtNLM"/>
    </source>
</evidence>
<evidence type="ECO:0000256" key="3">
    <source>
        <dbReference type="ARBA" id="ARBA00023121"/>
    </source>
</evidence>
<dbReference type="InterPro" id="IPR008628">
    <property type="entry name" value="GPP34-like"/>
</dbReference>
<accession>A0A8H9HBG3</accession>
<dbReference type="AlphaFoldDB" id="A0A8H9HBG3"/>
<dbReference type="GO" id="GO:0070273">
    <property type="term" value="F:phosphatidylinositol-4-phosphate binding"/>
    <property type="evidence" value="ECO:0007669"/>
    <property type="project" value="InterPro"/>
</dbReference>
<dbReference type="GO" id="GO:0012505">
    <property type="term" value="C:endomembrane system"/>
    <property type="evidence" value="ECO:0007669"/>
    <property type="project" value="UniProtKB-ARBA"/>
</dbReference>
<evidence type="ECO:0000256" key="2">
    <source>
        <dbReference type="ARBA" id="ARBA00023034"/>
    </source>
</evidence>
<gene>
    <name evidence="6" type="ORF">GCM10011612_01120</name>
</gene>
<dbReference type="EMBL" id="BMNJ01000001">
    <property type="protein sequence ID" value="GGO94806.1"/>
    <property type="molecule type" value="Genomic_DNA"/>
</dbReference>
<feature type="region of interest" description="Disordered" evidence="5">
    <location>
        <begin position="104"/>
        <end position="123"/>
    </location>
</feature>
<evidence type="ECO:0000313" key="6">
    <source>
        <dbReference type="EMBL" id="GGO94806.1"/>
    </source>
</evidence>
<evidence type="ECO:0000256" key="5">
    <source>
        <dbReference type="SAM" id="MobiDB-lite"/>
    </source>
</evidence>
<dbReference type="Gene3D" id="1.10.3630.10">
    <property type="entry name" value="yeast vps74-n-term truncation variant domain like"/>
    <property type="match status" value="1"/>
</dbReference>
<keyword evidence="2" id="KW-0333">Golgi apparatus</keyword>
<dbReference type="GO" id="GO:0005737">
    <property type="term" value="C:cytoplasm"/>
    <property type="evidence" value="ECO:0007669"/>
    <property type="project" value="UniProtKB-ARBA"/>
</dbReference>
<organism evidence="6 7">
    <name type="scientific">Actinomyces gaoshouyii</name>
    <dbReference type="NCBI Taxonomy" id="1960083"/>
    <lineage>
        <taxon>Bacteria</taxon>
        <taxon>Bacillati</taxon>
        <taxon>Actinomycetota</taxon>
        <taxon>Actinomycetes</taxon>
        <taxon>Actinomycetales</taxon>
        <taxon>Actinomycetaceae</taxon>
        <taxon>Actinomyces</taxon>
    </lineage>
</organism>
<comment type="caution">
    <text evidence="6">The sequence shown here is derived from an EMBL/GenBank/DDBJ whole genome shotgun (WGS) entry which is preliminary data.</text>
</comment>
<keyword evidence="7" id="KW-1185">Reference proteome</keyword>